<dbReference type="Proteomes" id="UP001595823">
    <property type="component" value="Unassembled WGS sequence"/>
</dbReference>
<proteinExistence type="predicted"/>
<dbReference type="EMBL" id="JBHSDK010000003">
    <property type="protein sequence ID" value="MFC4334178.1"/>
    <property type="molecule type" value="Genomic_DNA"/>
</dbReference>
<dbReference type="RefSeq" id="WP_380617915.1">
    <property type="nucleotide sequence ID" value="NZ_JBHSDK010000003.1"/>
</dbReference>
<keyword evidence="2" id="KW-1185">Reference proteome</keyword>
<accession>A0ABV8TUQ1</accession>
<protein>
    <recommendedName>
        <fullName evidence="3">Transposase IS701-like DDE domain-containing protein</fullName>
    </recommendedName>
</protein>
<evidence type="ECO:0000313" key="1">
    <source>
        <dbReference type="EMBL" id="MFC4334178.1"/>
    </source>
</evidence>
<evidence type="ECO:0008006" key="3">
    <source>
        <dbReference type="Google" id="ProtNLM"/>
    </source>
</evidence>
<reference evidence="2" key="1">
    <citation type="journal article" date="2019" name="Int. J. Syst. Evol. Microbiol.">
        <title>The Global Catalogue of Microorganisms (GCM) 10K type strain sequencing project: providing services to taxonomists for standard genome sequencing and annotation.</title>
        <authorList>
            <consortium name="The Broad Institute Genomics Platform"/>
            <consortium name="The Broad Institute Genome Sequencing Center for Infectious Disease"/>
            <person name="Wu L."/>
            <person name="Ma J."/>
        </authorList>
    </citation>
    <scope>NUCLEOTIDE SEQUENCE [LARGE SCALE GENOMIC DNA]</scope>
    <source>
        <strain evidence="2">IBRC-M 10908</strain>
    </source>
</reference>
<sequence length="125" mass="13986">MSVFSVVRQENQTAAAQSSKIIAAHEEASHRVFSALSSQFGRPEAFWNVQTYTKGLMTELASKNTWTISEWAGHPTPDRLQYLLERARWDEASAREALGKVTIDVLGTGGILVFRPRTPRTVRNP</sequence>
<comment type="caution">
    <text evidence="1">The sequence shown here is derived from an EMBL/GenBank/DDBJ whole genome shotgun (WGS) entry which is preliminary data.</text>
</comment>
<evidence type="ECO:0000313" key="2">
    <source>
        <dbReference type="Proteomes" id="UP001595823"/>
    </source>
</evidence>
<organism evidence="1 2">
    <name type="scientific">Salininema proteolyticum</name>
    <dbReference type="NCBI Taxonomy" id="1607685"/>
    <lineage>
        <taxon>Bacteria</taxon>
        <taxon>Bacillati</taxon>
        <taxon>Actinomycetota</taxon>
        <taxon>Actinomycetes</taxon>
        <taxon>Glycomycetales</taxon>
        <taxon>Glycomycetaceae</taxon>
        <taxon>Salininema</taxon>
    </lineage>
</organism>
<name>A0ABV8TUQ1_9ACTN</name>
<gene>
    <name evidence="1" type="ORF">ACFPET_03100</name>
</gene>